<name>A0A1B0D4B5_PHLPP</name>
<reference evidence="1" key="1">
    <citation type="submission" date="2022-08" db="UniProtKB">
        <authorList>
            <consortium name="EnsemblMetazoa"/>
        </authorList>
    </citation>
    <scope>IDENTIFICATION</scope>
    <source>
        <strain evidence="1">Israel</strain>
    </source>
</reference>
<proteinExistence type="predicted"/>
<dbReference type="EMBL" id="AJVK01024264">
    <property type="status" value="NOT_ANNOTATED_CDS"/>
    <property type="molecule type" value="Genomic_DNA"/>
</dbReference>
<dbReference type="Pfam" id="PF01607">
    <property type="entry name" value="CBM_14"/>
    <property type="match status" value="1"/>
</dbReference>
<dbReference type="PROSITE" id="PS50940">
    <property type="entry name" value="CHIT_BIND_II"/>
    <property type="match status" value="1"/>
</dbReference>
<evidence type="ECO:0000313" key="2">
    <source>
        <dbReference type="Proteomes" id="UP000092462"/>
    </source>
</evidence>
<dbReference type="InterPro" id="IPR036508">
    <property type="entry name" value="Chitin-bd_dom_sf"/>
</dbReference>
<dbReference type="VEuPathDB" id="VectorBase:PPAPM1_004890"/>
<dbReference type="AlphaFoldDB" id="A0A1B0D4B5"/>
<dbReference type="GO" id="GO:0005576">
    <property type="term" value="C:extracellular region"/>
    <property type="evidence" value="ECO:0007669"/>
    <property type="project" value="InterPro"/>
</dbReference>
<dbReference type="Gene3D" id="2.170.140.10">
    <property type="entry name" value="Chitin binding domain"/>
    <property type="match status" value="2"/>
</dbReference>
<dbReference type="SMART" id="SM00494">
    <property type="entry name" value="ChtBD2"/>
    <property type="match status" value="2"/>
</dbReference>
<sequence length="276" mass="29766">MKTLIVLVVLTAICGSQAAITSRIFPLIAPRDLIGPPAGDDPATICGGAFGEKCKDCFSMLICLGNNPPSEAKCPDATPYCDKTRPSGVCVKDKPAGDPTCEGPPPTGFICTAAEGFFPHPTNCSQYFECLNNEAIKYDCPPGYSWTTNGMGCRQRTSTIHCGTITCKAGDVTAPLSNNATFFGYCNIAEALENIIVTKCPGARQVYDTSLKACNFVCPSEGLFEDDIDPTFYYECYKSGTKIVYESKQCSNNRTFNERERRCVAADQGQTPVLVL</sequence>
<dbReference type="GO" id="GO:0008061">
    <property type="term" value="F:chitin binding"/>
    <property type="evidence" value="ECO:0007669"/>
    <property type="project" value="InterPro"/>
</dbReference>
<organism evidence="1 2">
    <name type="scientific">Phlebotomus papatasi</name>
    <name type="common">Sandfly</name>
    <dbReference type="NCBI Taxonomy" id="29031"/>
    <lineage>
        <taxon>Eukaryota</taxon>
        <taxon>Metazoa</taxon>
        <taxon>Ecdysozoa</taxon>
        <taxon>Arthropoda</taxon>
        <taxon>Hexapoda</taxon>
        <taxon>Insecta</taxon>
        <taxon>Pterygota</taxon>
        <taxon>Neoptera</taxon>
        <taxon>Endopterygota</taxon>
        <taxon>Diptera</taxon>
        <taxon>Nematocera</taxon>
        <taxon>Psychodoidea</taxon>
        <taxon>Psychodidae</taxon>
        <taxon>Phlebotomus</taxon>
        <taxon>Phlebotomus</taxon>
    </lineage>
</organism>
<dbReference type="VEuPathDB" id="VectorBase:PPAI002253"/>
<dbReference type="InterPro" id="IPR002557">
    <property type="entry name" value="Chitin-bd_dom"/>
</dbReference>
<dbReference type="SUPFAM" id="SSF57625">
    <property type="entry name" value="Invertebrate chitin-binding proteins"/>
    <property type="match status" value="2"/>
</dbReference>
<dbReference type="Proteomes" id="UP000092462">
    <property type="component" value="Unassembled WGS sequence"/>
</dbReference>
<dbReference type="EnsemblMetazoa" id="PPAI002253-RA">
    <property type="protein sequence ID" value="PPAI002253-PA"/>
    <property type="gene ID" value="PPAI002253"/>
</dbReference>
<accession>A0A1B0D4B5</accession>
<keyword evidence="2" id="KW-1185">Reference proteome</keyword>
<protein>
    <submittedName>
        <fullName evidence="1">Uncharacterized protein</fullName>
    </submittedName>
</protein>
<evidence type="ECO:0000313" key="1">
    <source>
        <dbReference type="EnsemblMetazoa" id="PPAI002253-PA"/>
    </source>
</evidence>